<organism evidence="1 2">
    <name type="scientific">Echinops telfairi</name>
    <name type="common">Lesser hedgehog tenrec</name>
    <dbReference type="NCBI Taxonomy" id="9371"/>
    <lineage>
        <taxon>Eukaryota</taxon>
        <taxon>Metazoa</taxon>
        <taxon>Chordata</taxon>
        <taxon>Craniata</taxon>
        <taxon>Vertebrata</taxon>
        <taxon>Euteleostomi</taxon>
        <taxon>Mammalia</taxon>
        <taxon>Eutheria</taxon>
        <taxon>Afrotheria</taxon>
        <taxon>Tenrecidae</taxon>
        <taxon>Tenrecinae</taxon>
        <taxon>Echinops</taxon>
    </lineage>
</organism>
<evidence type="ECO:0000313" key="1">
    <source>
        <dbReference type="Proteomes" id="UP000694863"/>
    </source>
</evidence>
<gene>
    <name evidence="2" type="primary">LOC123521741</name>
</gene>
<reference evidence="2" key="1">
    <citation type="submission" date="2025-08" db="UniProtKB">
        <authorList>
            <consortium name="RefSeq"/>
        </authorList>
    </citation>
    <scope>IDENTIFICATION</scope>
</reference>
<name>A0AC55D4I3_ECHTE</name>
<proteinExistence type="predicted"/>
<keyword evidence="1" id="KW-1185">Reference proteome</keyword>
<accession>A0AC55D4I3</accession>
<dbReference type="Proteomes" id="UP000694863">
    <property type="component" value="Unplaced"/>
</dbReference>
<dbReference type="RefSeq" id="XP_045146664.1">
    <property type="nucleotide sequence ID" value="XM_045290729.1"/>
</dbReference>
<evidence type="ECO:0000313" key="2">
    <source>
        <dbReference type="RefSeq" id="XP_045146664.1"/>
    </source>
</evidence>
<sequence>MQRALEENLGRMGALIESAQQRSPKRKCIYSEKKSIFQKLYDLYVEEYEEEPQSAHELRRNLKLIEKLVMREDLARLVVNLHPVNEGYSLVLMGEIGYESETIELPYEERELLEYLDVAELPPILVERLETSQVNVFYSGCIFTEIRDYGEYRNMPTCTFQTRCVLLCPTKQTLACDVHDNPEKPLENHWVFESQQQLASLRLHPSEAVSCTNGLPSVKPRMKSYPMKRYFRKGYRPSLHQRQESGWTHCLSPPQVRSLTSSQTDMGNKAGQHYGQKIFKAEDDVEMWKQSPYHLATPSGKYGTSRPTANDSYQVNDRYSRHFEAPNQHQKLRLSVMESSKDPLLSKTLHPCEIPASHFDTDCLLDWYMNEEKFAAAAYQDLFRKEARCPDRMSHSASGLASPGQLSPRKEIETPQKVSVRVLQKHSPLFIKVPSTSGNHSVANSSTPEQASAILKPATPSPASKLPVPSPKPSVDFGQVSPHSAWAPSPASSSRMDTTTVGLTSTGGPSSANANCPVPAAQISARYPYSVHDYCRRPGGQTPAEINQNDCVPSKVPPPTAVPGAVKAAPRACVLQRTSIVKPLTVLSLPNGHFIMISQQQQQVSRIIIRNPSTASNQPGAQPSISQVQNSNQQSVTVTRVERLVPLRVVVMSSKIPEQSVPQKRPQPLSASPQQESPAKQIKLSDPGMLEMEEAKQVRK</sequence>
<protein>
    <submittedName>
        <fullName evidence="2">Transcription factor SPT20 homolog</fullName>
    </submittedName>
</protein>